<dbReference type="EMBL" id="AAOT01000007">
    <property type="protein sequence ID" value="EAR51989.1"/>
    <property type="molecule type" value="Genomic_DNA"/>
</dbReference>
<name>Q2CH22_OCEGH</name>
<evidence type="ECO:0000259" key="1">
    <source>
        <dbReference type="Pfam" id="PF02371"/>
    </source>
</evidence>
<dbReference type="Proteomes" id="UP000003635">
    <property type="component" value="Unassembled WGS sequence"/>
</dbReference>
<dbReference type="GO" id="GO:0006313">
    <property type="term" value="P:DNA transposition"/>
    <property type="evidence" value="ECO:0007669"/>
    <property type="project" value="InterPro"/>
</dbReference>
<evidence type="ECO:0000313" key="2">
    <source>
        <dbReference type="EMBL" id="EAR51989.1"/>
    </source>
</evidence>
<gene>
    <name evidence="2" type="ORF">OG2516_13229</name>
</gene>
<dbReference type="Pfam" id="PF02371">
    <property type="entry name" value="Transposase_20"/>
    <property type="match status" value="1"/>
</dbReference>
<dbReference type="HOGENOM" id="CLU_1784897_0_0_5"/>
<proteinExistence type="predicted"/>
<dbReference type="AlphaFoldDB" id="Q2CH22"/>
<dbReference type="eggNOG" id="COG3547">
    <property type="taxonomic scope" value="Bacteria"/>
</dbReference>
<dbReference type="STRING" id="314256.OG2516_13229"/>
<dbReference type="InterPro" id="IPR003346">
    <property type="entry name" value="Transposase_20"/>
</dbReference>
<evidence type="ECO:0000313" key="3">
    <source>
        <dbReference type="Proteomes" id="UP000003635"/>
    </source>
</evidence>
<dbReference type="GO" id="GO:0003677">
    <property type="term" value="F:DNA binding"/>
    <property type="evidence" value="ECO:0007669"/>
    <property type="project" value="InterPro"/>
</dbReference>
<comment type="caution">
    <text evidence="2">The sequence shown here is derived from an EMBL/GenBank/DDBJ whole genome shotgun (WGS) entry which is preliminary data.</text>
</comment>
<keyword evidence="3" id="KW-1185">Reference proteome</keyword>
<accession>Q2CH22</accession>
<protein>
    <submittedName>
        <fullName evidence="2">Putative transposase</fullName>
    </submittedName>
</protein>
<organism evidence="2 3">
    <name type="scientific">Oceanicola granulosus (strain ATCC BAA-861 / DSM 15982 / KCTC 12143 / HTCC2516)</name>
    <dbReference type="NCBI Taxonomy" id="314256"/>
    <lineage>
        <taxon>Bacteria</taxon>
        <taxon>Pseudomonadati</taxon>
        <taxon>Pseudomonadota</taxon>
        <taxon>Alphaproteobacteria</taxon>
        <taxon>Rhodobacterales</taxon>
        <taxon>Roseobacteraceae</taxon>
        <taxon>Oceanicola</taxon>
    </lineage>
</organism>
<feature type="domain" description="Transposase IS116/IS110/IS902 C-terminal" evidence="1">
    <location>
        <begin position="26"/>
        <end position="70"/>
    </location>
</feature>
<dbReference type="GO" id="GO:0004803">
    <property type="term" value="F:transposase activity"/>
    <property type="evidence" value="ECO:0007669"/>
    <property type="project" value="InterPro"/>
</dbReference>
<reference evidence="2 3" key="1">
    <citation type="journal article" date="2010" name="J. Bacteriol.">
        <title>Genome sequences of Oceanicola granulosus HTCC2516(T) and Oceanicola batsensis HTCC2597(TDelta).</title>
        <authorList>
            <person name="Thrash J.C."/>
            <person name="Cho J.C."/>
            <person name="Vergin K.L."/>
            <person name="Giovannoni S.J."/>
        </authorList>
    </citation>
    <scope>NUCLEOTIDE SEQUENCE [LARGE SCALE GENOMIC DNA]</scope>
    <source>
        <strain evidence="3">ATCC BAA-861 / DSM 15982 / KCTC 12143 / HTCC2516</strain>
    </source>
</reference>
<sequence length="145" mass="15196">MRTEALRQAAALTRELVRQVKASDACRRLMTVPGVGTVSAATFVATIDAPGRFAKSCSIGAYAGLTSRRHHRAPSIVAAGYPSAGTGSCGRCSTKRRMCQFVRGIQSASGSGSAWSAIQLWSNQFDTSPGHASGVPSVPRRTLLS</sequence>